<dbReference type="Proteomes" id="UP000192343">
    <property type="component" value="Unassembled WGS sequence"/>
</dbReference>
<feature type="domain" description="HTH tetR-type" evidence="3">
    <location>
        <begin position="1"/>
        <end position="59"/>
    </location>
</feature>
<dbReference type="PRINTS" id="PR00455">
    <property type="entry name" value="HTHTETR"/>
</dbReference>
<dbReference type="InterPro" id="IPR025722">
    <property type="entry name" value="TetR"/>
</dbReference>
<dbReference type="Gene3D" id="1.10.357.10">
    <property type="entry name" value="Tetracycline Repressor, domain 2"/>
    <property type="match status" value="1"/>
</dbReference>
<proteinExistence type="predicted"/>
<dbReference type="RefSeq" id="WP_083049584.1">
    <property type="nucleotide sequence ID" value="NZ_MWQY01000007.1"/>
</dbReference>
<dbReference type="PANTHER" id="PTHR43479:SF12">
    <property type="entry name" value="TRANSCRIPTIONAL REGULATORY PROTEIN"/>
    <property type="match status" value="1"/>
</dbReference>
<dbReference type="InterPro" id="IPR001647">
    <property type="entry name" value="HTH_TetR"/>
</dbReference>
<reference evidence="4 5" key="1">
    <citation type="submission" date="2017-03" db="EMBL/GenBank/DDBJ databases">
        <title>Draft Genome sequence of Marispirochaeta sp. strain JC444.</title>
        <authorList>
            <person name="Shivani Y."/>
            <person name="Subhash Y."/>
            <person name="Sasikala C."/>
            <person name="Ramana C."/>
        </authorList>
    </citation>
    <scope>NUCLEOTIDE SEQUENCE [LARGE SCALE GENOMIC DNA]</scope>
    <source>
        <strain evidence="4 5">JC444</strain>
    </source>
</reference>
<protein>
    <recommendedName>
        <fullName evidence="3">HTH tetR-type domain-containing protein</fullName>
    </recommendedName>
</protein>
<feature type="DNA-binding region" description="H-T-H motif" evidence="2">
    <location>
        <begin position="22"/>
        <end position="41"/>
    </location>
</feature>
<dbReference type="EMBL" id="MWQY01000007">
    <property type="protein sequence ID" value="ORC35844.1"/>
    <property type="molecule type" value="Genomic_DNA"/>
</dbReference>
<evidence type="ECO:0000256" key="1">
    <source>
        <dbReference type="ARBA" id="ARBA00023125"/>
    </source>
</evidence>
<evidence type="ECO:0000313" key="4">
    <source>
        <dbReference type="EMBL" id="ORC35844.1"/>
    </source>
</evidence>
<dbReference type="PROSITE" id="PS50977">
    <property type="entry name" value="HTH_TETR_2"/>
    <property type="match status" value="1"/>
</dbReference>
<dbReference type="SUPFAM" id="SSF46689">
    <property type="entry name" value="Homeodomain-like"/>
    <property type="match status" value="1"/>
</dbReference>
<name>A0A1Y1S0E4_9SPIO</name>
<evidence type="ECO:0000256" key="2">
    <source>
        <dbReference type="PROSITE-ProRule" id="PRU00335"/>
    </source>
</evidence>
<dbReference type="AlphaFoldDB" id="A0A1Y1S0E4"/>
<dbReference type="OrthoDB" id="329481at2"/>
<dbReference type="Pfam" id="PF13972">
    <property type="entry name" value="TetR"/>
    <property type="match status" value="1"/>
</dbReference>
<dbReference type="Pfam" id="PF00440">
    <property type="entry name" value="TetR_N"/>
    <property type="match status" value="1"/>
</dbReference>
<comment type="caution">
    <text evidence="4">The sequence shown here is derived from an EMBL/GenBank/DDBJ whole genome shotgun (WGS) entry which is preliminary data.</text>
</comment>
<evidence type="ECO:0000313" key="5">
    <source>
        <dbReference type="Proteomes" id="UP000192343"/>
    </source>
</evidence>
<organism evidence="4 5">
    <name type="scientific">Marispirochaeta aestuarii</name>
    <dbReference type="NCBI Taxonomy" id="1963862"/>
    <lineage>
        <taxon>Bacteria</taxon>
        <taxon>Pseudomonadati</taxon>
        <taxon>Spirochaetota</taxon>
        <taxon>Spirochaetia</taxon>
        <taxon>Spirochaetales</taxon>
        <taxon>Spirochaetaceae</taxon>
        <taxon>Marispirochaeta</taxon>
    </lineage>
</organism>
<keyword evidence="1 2" id="KW-0238">DNA-binding</keyword>
<keyword evidence="5" id="KW-1185">Reference proteome</keyword>
<evidence type="ECO:0000259" key="3">
    <source>
        <dbReference type="PROSITE" id="PS50977"/>
    </source>
</evidence>
<dbReference type="InterPro" id="IPR050624">
    <property type="entry name" value="HTH-type_Tx_Regulator"/>
</dbReference>
<gene>
    <name evidence="4" type="ORF">B4O97_07175</name>
</gene>
<sequence>MKDRIVSAAIELLNELGPHKVTTNHIIDALGISPGTLYYHYRNREQIILSIFQRITEDFDALFVENPVSGEITGLLSMIEQIYRLYFKYRFFYMNLSMLLDRDPVLAEAYRENYRIKRKKLEKLFSSLEKQGLIRPFESPEEKDIFLQNQWLINDYWLGFQKAVGIRDAEEMIGKGIRGYLAFIREYLTPRGRSALVTRHNDTD</sequence>
<accession>A0A1Y1S0E4</accession>
<dbReference type="InterPro" id="IPR009057">
    <property type="entry name" value="Homeodomain-like_sf"/>
</dbReference>
<dbReference type="PANTHER" id="PTHR43479">
    <property type="entry name" value="ACREF/ENVCD OPERON REPRESSOR-RELATED"/>
    <property type="match status" value="1"/>
</dbReference>
<dbReference type="GO" id="GO:0003677">
    <property type="term" value="F:DNA binding"/>
    <property type="evidence" value="ECO:0007669"/>
    <property type="project" value="UniProtKB-UniRule"/>
</dbReference>
<dbReference type="STRING" id="1963862.B4O97_07175"/>